<reference evidence="2 3" key="1">
    <citation type="journal article" date="2015" name="Parasitol. Res.">
        <title>Viruses in close associations with free-living amoebae.</title>
        <authorList>
            <person name="Scheid P."/>
        </authorList>
    </citation>
    <scope>NUCLEOTIDE SEQUENCE [LARGE SCALE GENOMIC DNA]</scope>
    <source>
        <strain evidence="2">KlaHel</strain>
    </source>
</reference>
<feature type="region of interest" description="Disordered" evidence="1">
    <location>
        <begin position="1"/>
        <end position="96"/>
    </location>
</feature>
<evidence type="ECO:0000256" key="1">
    <source>
        <dbReference type="SAM" id="MobiDB-lite"/>
    </source>
</evidence>
<dbReference type="Proteomes" id="UP000202511">
    <property type="component" value="Segment"/>
</dbReference>
<dbReference type="EMBL" id="KP136319">
    <property type="protein sequence ID" value="AJF98314.1"/>
    <property type="molecule type" value="Genomic_DNA"/>
</dbReference>
<dbReference type="RefSeq" id="YP_009120549.1">
    <property type="nucleotide sequence ID" value="NC_026440.1"/>
</dbReference>
<evidence type="ECO:0000313" key="2">
    <source>
        <dbReference type="EMBL" id="AJF98314.1"/>
    </source>
</evidence>
<name>A0A0B5J3Y1_9VIRU</name>
<dbReference type="KEGG" id="vg:23463231"/>
<feature type="compositionally biased region" description="Basic residues" evidence="1">
    <location>
        <begin position="1"/>
        <end position="16"/>
    </location>
</feature>
<evidence type="ECO:0000313" key="3">
    <source>
        <dbReference type="Proteomes" id="UP000202511"/>
    </source>
</evidence>
<feature type="compositionally biased region" description="Basic and acidic residues" evidence="1">
    <location>
        <begin position="52"/>
        <end position="74"/>
    </location>
</feature>
<protein>
    <submittedName>
        <fullName evidence="2">Uncharacterized protein</fullName>
    </submittedName>
</protein>
<organism evidence="2 3">
    <name type="scientific">Pandoravirus inopinatum</name>
    <dbReference type="NCBI Taxonomy" id="1605721"/>
    <lineage>
        <taxon>Viruses</taxon>
        <taxon>Pandoravirus</taxon>
    </lineage>
</organism>
<dbReference type="GeneID" id="23463231"/>
<sequence>MKKPNKKAQAKRQTRFGRHEKAMLSGAFSSERPRGPRIGPASDNRTAGVQLDDVRPQPRTRATRDNGEKDKLDSHVAGTRTGAAHPPAATDGCPRCRLPHRAPPHAQRLFKFGHHGLCRLSPGPLAHGPRI</sequence>
<proteinExistence type="predicted"/>
<accession>A0A0B5J3Y1</accession>